<evidence type="ECO:0000256" key="1">
    <source>
        <dbReference type="ARBA" id="ARBA00010641"/>
    </source>
</evidence>
<feature type="domain" description="RNA polymerase sigma-70 region 2" evidence="5">
    <location>
        <begin position="34"/>
        <end position="97"/>
    </location>
</feature>
<accession>A0ABP9D4Q7</accession>
<evidence type="ECO:0000313" key="8">
    <source>
        <dbReference type="Proteomes" id="UP001500298"/>
    </source>
</evidence>
<evidence type="ECO:0000259" key="5">
    <source>
        <dbReference type="Pfam" id="PF04542"/>
    </source>
</evidence>
<comment type="similarity">
    <text evidence="1">Belongs to the sigma-70 factor family. ECF subfamily.</text>
</comment>
<proteinExistence type="inferred from homology"/>
<gene>
    <name evidence="7" type="ORF">GCM10023331_03230</name>
</gene>
<evidence type="ECO:0000256" key="4">
    <source>
        <dbReference type="ARBA" id="ARBA00023163"/>
    </source>
</evidence>
<dbReference type="Gene3D" id="1.10.10.10">
    <property type="entry name" value="Winged helix-like DNA-binding domain superfamily/Winged helix DNA-binding domain"/>
    <property type="match status" value="1"/>
</dbReference>
<dbReference type="InterPro" id="IPR036388">
    <property type="entry name" value="WH-like_DNA-bd_sf"/>
</dbReference>
<reference evidence="8" key="1">
    <citation type="journal article" date="2019" name="Int. J. Syst. Evol. Microbiol.">
        <title>The Global Catalogue of Microorganisms (GCM) 10K type strain sequencing project: providing services to taxonomists for standard genome sequencing and annotation.</title>
        <authorList>
            <consortium name="The Broad Institute Genomics Platform"/>
            <consortium name="The Broad Institute Genome Sequencing Center for Infectious Disease"/>
            <person name="Wu L."/>
            <person name="Ma J."/>
        </authorList>
    </citation>
    <scope>NUCLEOTIDE SEQUENCE [LARGE SCALE GENOMIC DNA]</scope>
    <source>
        <strain evidence="8">JCM 18326</strain>
    </source>
</reference>
<dbReference type="InterPro" id="IPR013324">
    <property type="entry name" value="RNA_pol_sigma_r3/r4-like"/>
</dbReference>
<evidence type="ECO:0000256" key="2">
    <source>
        <dbReference type="ARBA" id="ARBA00023015"/>
    </source>
</evidence>
<evidence type="ECO:0000313" key="7">
    <source>
        <dbReference type="EMBL" id="GAA4822239.1"/>
    </source>
</evidence>
<name>A0ABP9D4Q7_9BACT</name>
<keyword evidence="8" id="KW-1185">Reference proteome</keyword>
<protein>
    <submittedName>
        <fullName evidence="7">RNA polymerase sigma-70 factor</fullName>
    </submittedName>
</protein>
<dbReference type="InterPro" id="IPR013325">
    <property type="entry name" value="RNA_pol_sigma_r2"/>
</dbReference>
<sequence length="219" mass="25834">MAQNSYDSLDDIALIEYVRGGDVKAWEFIFKKHYVALLNYVSGKYWDSLDREAAEDLTNEVFAKFWEKRETLEIRSSVKGYLYMMARNHTLNYLKREAYIRDYNNNEGKTKEWHKNETEDAYHFSELEKKLYEAIDDLPEERKEIFRLSRFEDLTYKEIAETLGVSARNVHYQIGLALKELREKLKGYADPQYLKAVALWGAALTATLLSDIFFDSWSS</sequence>
<dbReference type="EMBL" id="BAABJX010000006">
    <property type="protein sequence ID" value="GAA4822239.1"/>
    <property type="molecule type" value="Genomic_DNA"/>
</dbReference>
<dbReference type="Pfam" id="PF08281">
    <property type="entry name" value="Sigma70_r4_2"/>
    <property type="match status" value="1"/>
</dbReference>
<keyword evidence="4" id="KW-0804">Transcription</keyword>
<dbReference type="CDD" id="cd06171">
    <property type="entry name" value="Sigma70_r4"/>
    <property type="match status" value="1"/>
</dbReference>
<dbReference type="InterPro" id="IPR013249">
    <property type="entry name" value="RNA_pol_sigma70_r4_t2"/>
</dbReference>
<feature type="domain" description="RNA polymerase sigma factor 70 region 4 type 2" evidence="6">
    <location>
        <begin position="130"/>
        <end position="181"/>
    </location>
</feature>
<keyword evidence="3" id="KW-0731">Sigma factor</keyword>
<dbReference type="PANTHER" id="PTHR43133">
    <property type="entry name" value="RNA POLYMERASE ECF-TYPE SIGMA FACTO"/>
    <property type="match status" value="1"/>
</dbReference>
<dbReference type="Gene3D" id="1.10.1740.10">
    <property type="match status" value="1"/>
</dbReference>
<comment type="caution">
    <text evidence="7">The sequence shown here is derived from an EMBL/GenBank/DDBJ whole genome shotgun (WGS) entry which is preliminary data.</text>
</comment>
<evidence type="ECO:0000259" key="6">
    <source>
        <dbReference type="Pfam" id="PF08281"/>
    </source>
</evidence>
<keyword evidence="2" id="KW-0805">Transcription regulation</keyword>
<dbReference type="Proteomes" id="UP001500298">
    <property type="component" value="Unassembled WGS sequence"/>
</dbReference>
<organism evidence="7 8">
    <name type="scientific">Algivirga pacifica</name>
    <dbReference type="NCBI Taxonomy" id="1162670"/>
    <lineage>
        <taxon>Bacteria</taxon>
        <taxon>Pseudomonadati</taxon>
        <taxon>Bacteroidota</taxon>
        <taxon>Cytophagia</taxon>
        <taxon>Cytophagales</taxon>
        <taxon>Flammeovirgaceae</taxon>
        <taxon>Algivirga</taxon>
    </lineage>
</organism>
<dbReference type="NCBIfam" id="TIGR02985">
    <property type="entry name" value="Sig70_bacteroi1"/>
    <property type="match status" value="1"/>
</dbReference>
<dbReference type="RefSeq" id="WP_345368671.1">
    <property type="nucleotide sequence ID" value="NZ_BAABJX010000006.1"/>
</dbReference>
<dbReference type="InterPro" id="IPR014284">
    <property type="entry name" value="RNA_pol_sigma-70_dom"/>
</dbReference>
<dbReference type="SUPFAM" id="SSF88659">
    <property type="entry name" value="Sigma3 and sigma4 domains of RNA polymerase sigma factors"/>
    <property type="match status" value="1"/>
</dbReference>
<dbReference type="Pfam" id="PF04542">
    <property type="entry name" value="Sigma70_r2"/>
    <property type="match status" value="1"/>
</dbReference>
<dbReference type="InterPro" id="IPR007627">
    <property type="entry name" value="RNA_pol_sigma70_r2"/>
</dbReference>
<evidence type="ECO:0000256" key="3">
    <source>
        <dbReference type="ARBA" id="ARBA00023082"/>
    </source>
</evidence>
<dbReference type="SUPFAM" id="SSF88946">
    <property type="entry name" value="Sigma2 domain of RNA polymerase sigma factors"/>
    <property type="match status" value="1"/>
</dbReference>
<dbReference type="InterPro" id="IPR014327">
    <property type="entry name" value="RNA_pol_sigma70_bacteroid"/>
</dbReference>
<dbReference type="InterPro" id="IPR039425">
    <property type="entry name" value="RNA_pol_sigma-70-like"/>
</dbReference>
<dbReference type="NCBIfam" id="TIGR02937">
    <property type="entry name" value="sigma70-ECF"/>
    <property type="match status" value="1"/>
</dbReference>
<dbReference type="PANTHER" id="PTHR43133:SF46">
    <property type="entry name" value="RNA POLYMERASE SIGMA-70 FACTOR ECF SUBFAMILY"/>
    <property type="match status" value="1"/>
</dbReference>